<feature type="transmembrane region" description="Helical" evidence="1">
    <location>
        <begin position="166"/>
        <end position="187"/>
    </location>
</feature>
<keyword evidence="1" id="KW-0812">Transmembrane</keyword>
<feature type="transmembrane region" description="Helical" evidence="1">
    <location>
        <begin position="77"/>
        <end position="95"/>
    </location>
</feature>
<feature type="transmembrane region" description="Helical" evidence="1">
    <location>
        <begin position="6"/>
        <end position="26"/>
    </location>
</feature>
<dbReference type="GO" id="GO:0016020">
    <property type="term" value="C:membrane"/>
    <property type="evidence" value="ECO:0007669"/>
    <property type="project" value="InterPro"/>
</dbReference>
<organism evidence="3 4">
    <name type="scientific">Candidatus Kerfeldbacteria bacterium CG08_land_8_20_14_0_20_43_14</name>
    <dbReference type="NCBI Taxonomy" id="2014246"/>
    <lineage>
        <taxon>Bacteria</taxon>
        <taxon>Candidatus Kerfeldiibacteriota</taxon>
    </lineage>
</organism>
<dbReference type="Gene3D" id="6.10.340.10">
    <property type="match status" value="1"/>
</dbReference>
<feature type="transmembrane region" description="Helical" evidence="1">
    <location>
        <begin position="341"/>
        <end position="361"/>
    </location>
</feature>
<reference evidence="4" key="1">
    <citation type="submission" date="2017-09" db="EMBL/GenBank/DDBJ databases">
        <title>Depth-based differentiation of microbial function through sediment-hosted aquifers and enrichment of novel symbionts in the deep terrestrial subsurface.</title>
        <authorList>
            <person name="Probst A.J."/>
            <person name="Ladd B."/>
            <person name="Jarett J.K."/>
            <person name="Geller-Mcgrath D.E."/>
            <person name="Sieber C.M.K."/>
            <person name="Emerson J.B."/>
            <person name="Anantharaman K."/>
            <person name="Thomas B.C."/>
            <person name="Malmstrom R."/>
            <person name="Stieglmeier M."/>
            <person name="Klingl A."/>
            <person name="Woyke T."/>
            <person name="Ryan C.M."/>
            <person name="Banfield J.F."/>
        </authorList>
    </citation>
    <scope>NUCLEOTIDE SEQUENCE [LARGE SCALE GENOMIC DNA]</scope>
</reference>
<evidence type="ECO:0000259" key="2">
    <source>
        <dbReference type="PROSITE" id="PS50885"/>
    </source>
</evidence>
<evidence type="ECO:0000313" key="3">
    <source>
        <dbReference type="EMBL" id="PIS40930.1"/>
    </source>
</evidence>
<gene>
    <name evidence="3" type="ORF">COT26_00700</name>
</gene>
<accession>A0A2H0YR41</accession>
<evidence type="ECO:0000313" key="4">
    <source>
        <dbReference type="Proteomes" id="UP000236845"/>
    </source>
</evidence>
<dbReference type="Proteomes" id="UP000236845">
    <property type="component" value="Unassembled WGS sequence"/>
</dbReference>
<sequence length="434" mass="47967">MNNIALNFAGLITVIVGISCLAFVLLAQHHSEKQLRSALRWFAVGLCLSIYSSIRTWLAYSSTSIMTGGQAPIQHHWAALLSGVLMLIISIPQVIRMGRAKISVGTKFFTIGLISAACALILLAYNFLKPVGFAIVISVNSLAVIGFILPGYAALRLRARYPGTNIEALIIAGGLFAISMTIIMMVATNTKVERGMVNDQTSTIGNLVEKQVKQHLTKDSLDADSTKGKQQLKNFLEEIDVPELLRIKIIRADGLVLASDLDSLVGTRVMLNDTLNKTIHGEITTTFAKTSADLPETEKNFINSRIVAVPITFTDQTILAAVQLFFNAPSSMASIHTLQDAVNFAGVTMIITIIIVLSLLLQVFRKSISRPFAEILNEMENMHMGSDTGEHRRIKVKHNSDFTVIADTFNHFINEYEQRIRDMKQLLDHQKWDE</sequence>
<feature type="transmembrane region" description="Helical" evidence="1">
    <location>
        <begin position="131"/>
        <end position="154"/>
    </location>
</feature>
<protein>
    <recommendedName>
        <fullName evidence="2">HAMP domain-containing protein</fullName>
    </recommendedName>
</protein>
<dbReference type="EMBL" id="PEXW01000014">
    <property type="protein sequence ID" value="PIS40930.1"/>
    <property type="molecule type" value="Genomic_DNA"/>
</dbReference>
<dbReference type="AlphaFoldDB" id="A0A2H0YR41"/>
<proteinExistence type="predicted"/>
<evidence type="ECO:0000256" key="1">
    <source>
        <dbReference type="SAM" id="Phobius"/>
    </source>
</evidence>
<feature type="transmembrane region" description="Helical" evidence="1">
    <location>
        <begin position="107"/>
        <end position="125"/>
    </location>
</feature>
<feature type="domain" description="HAMP" evidence="2">
    <location>
        <begin position="366"/>
        <end position="421"/>
    </location>
</feature>
<keyword evidence="1" id="KW-1133">Transmembrane helix</keyword>
<keyword evidence="1" id="KW-0472">Membrane</keyword>
<dbReference type="InterPro" id="IPR003660">
    <property type="entry name" value="HAMP_dom"/>
</dbReference>
<feature type="transmembrane region" description="Helical" evidence="1">
    <location>
        <begin position="38"/>
        <end position="57"/>
    </location>
</feature>
<name>A0A2H0YR41_9BACT</name>
<dbReference type="PROSITE" id="PS50885">
    <property type="entry name" value="HAMP"/>
    <property type="match status" value="1"/>
</dbReference>
<dbReference type="GO" id="GO:0007165">
    <property type="term" value="P:signal transduction"/>
    <property type="evidence" value="ECO:0007669"/>
    <property type="project" value="InterPro"/>
</dbReference>
<comment type="caution">
    <text evidence="3">The sequence shown here is derived from an EMBL/GenBank/DDBJ whole genome shotgun (WGS) entry which is preliminary data.</text>
</comment>